<dbReference type="Proteomes" id="UP000507470">
    <property type="component" value="Unassembled WGS sequence"/>
</dbReference>
<dbReference type="EMBL" id="CACVKT020003726">
    <property type="protein sequence ID" value="CAC5385511.1"/>
    <property type="molecule type" value="Genomic_DNA"/>
</dbReference>
<evidence type="ECO:0000313" key="1">
    <source>
        <dbReference type="EMBL" id="CAC5385511.1"/>
    </source>
</evidence>
<sequence length="153" mass="17522">MSDRVISLIRNLVFSTFKYNIILQAEHIPVKINVIADSLSGCDFQRMETFAQSRPVQYSGSRPPLDALESESNHLLNSSMAQKTWKTYNTADESFKSFRASYNLQFIWPAQLNDLIFYIAFLSLRGMSALPQKSDLRDRVPISINLLRSLQNV</sequence>
<accession>A0A6J8BQB3</accession>
<name>A0A6J8BQB3_MYTCO</name>
<organism evidence="1 2">
    <name type="scientific">Mytilus coruscus</name>
    <name type="common">Sea mussel</name>
    <dbReference type="NCBI Taxonomy" id="42192"/>
    <lineage>
        <taxon>Eukaryota</taxon>
        <taxon>Metazoa</taxon>
        <taxon>Spiralia</taxon>
        <taxon>Lophotrochozoa</taxon>
        <taxon>Mollusca</taxon>
        <taxon>Bivalvia</taxon>
        <taxon>Autobranchia</taxon>
        <taxon>Pteriomorphia</taxon>
        <taxon>Mytilida</taxon>
        <taxon>Mytiloidea</taxon>
        <taxon>Mytilidae</taxon>
        <taxon>Mytilinae</taxon>
        <taxon>Mytilus</taxon>
    </lineage>
</organism>
<proteinExistence type="predicted"/>
<dbReference type="AlphaFoldDB" id="A0A6J8BQB3"/>
<evidence type="ECO:0000313" key="2">
    <source>
        <dbReference type="Proteomes" id="UP000507470"/>
    </source>
</evidence>
<keyword evidence="2" id="KW-1185">Reference proteome</keyword>
<protein>
    <submittedName>
        <fullName evidence="1">Uncharacterized protein</fullName>
    </submittedName>
</protein>
<reference evidence="1 2" key="1">
    <citation type="submission" date="2020-06" db="EMBL/GenBank/DDBJ databases">
        <authorList>
            <person name="Li R."/>
            <person name="Bekaert M."/>
        </authorList>
    </citation>
    <scope>NUCLEOTIDE SEQUENCE [LARGE SCALE GENOMIC DNA]</scope>
    <source>
        <strain evidence="2">wild</strain>
    </source>
</reference>
<gene>
    <name evidence="1" type="ORF">MCOR_21050</name>
</gene>